<feature type="region of interest" description="Disordered" evidence="1">
    <location>
        <begin position="85"/>
        <end position="161"/>
    </location>
</feature>
<reference evidence="3" key="1">
    <citation type="journal article" date="2019" name="Int. J. Syst. Evol. Microbiol.">
        <title>The Global Catalogue of Microorganisms (GCM) 10K type strain sequencing project: providing services to taxonomists for standard genome sequencing and annotation.</title>
        <authorList>
            <consortium name="The Broad Institute Genomics Platform"/>
            <consortium name="The Broad Institute Genome Sequencing Center for Infectious Disease"/>
            <person name="Wu L."/>
            <person name="Ma J."/>
        </authorList>
    </citation>
    <scope>NUCLEOTIDE SEQUENCE [LARGE SCALE GENOMIC DNA]</scope>
    <source>
        <strain evidence="3">ZS-35-S2</strain>
    </source>
</reference>
<evidence type="ECO:0000256" key="1">
    <source>
        <dbReference type="SAM" id="MobiDB-lite"/>
    </source>
</evidence>
<feature type="compositionally biased region" description="Polar residues" evidence="1">
    <location>
        <begin position="204"/>
        <end position="218"/>
    </location>
</feature>
<protein>
    <recommendedName>
        <fullName evidence="4">Zinc-finger domain-containing protein</fullName>
    </recommendedName>
</protein>
<keyword evidence="3" id="KW-1185">Reference proteome</keyword>
<gene>
    <name evidence="2" type="ORF">ACFP2T_23260</name>
</gene>
<organism evidence="2 3">
    <name type="scientific">Plantactinospora solaniradicis</name>
    <dbReference type="NCBI Taxonomy" id="1723736"/>
    <lineage>
        <taxon>Bacteria</taxon>
        <taxon>Bacillati</taxon>
        <taxon>Actinomycetota</taxon>
        <taxon>Actinomycetes</taxon>
        <taxon>Micromonosporales</taxon>
        <taxon>Micromonosporaceae</taxon>
        <taxon>Plantactinospora</taxon>
    </lineage>
</organism>
<evidence type="ECO:0000313" key="3">
    <source>
        <dbReference type="Proteomes" id="UP001596203"/>
    </source>
</evidence>
<dbReference type="EMBL" id="JBHSPR010000018">
    <property type="protein sequence ID" value="MFC6019117.1"/>
    <property type="molecule type" value="Genomic_DNA"/>
</dbReference>
<evidence type="ECO:0000313" key="2">
    <source>
        <dbReference type="EMBL" id="MFC6019117.1"/>
    </source>
</evidence>
<evidence type="ECO:0008006" key="4">
    <source>
        <dbReference type="Google" id="ProtNLM"/>
    </source>
</evidence>
<dbReference type="RefSeq" id="WP_377424916.1">
    <property type="nucleotide sequence ID" value="NZ_JBHSPR010000018.1"/>
</dbReference>
<feature type="region of interest" description="Disordered" evidence="1">
    <location>
        <begin position="198"/>
        <end position="272"/>
    </location>
</feature>
<comment type="caution">
    <text evidence="2">The sequence shown here is derived from an EMBL/GenBank/DDBJ whole genome shotgun (WGS) entry which is preliminary data.</text>
</comment>
<accession>A0ABW1KCW2</accession>
<proteinExistence type="predicted"/>
<sequence length="368" mass="37158">MTGGPFSEVDLDLLADYVGGALDGTPEEAELARLIDEDPAWADAYATLTAGIDAVRLDLAGWATEPISMPPVVAERLVSAITRASLPGDTGPAVPGSPAGSTDTSTDRADLASTDLASTNLAEPDPDASGHLVRRPRRSGVPVQAGGGAAPPHGTRGPGRRRQWVRRMAGPILIATVVAGFAGFAVSRLVTGGGAEDTAAGTALSSADNGAEQPQTLGSGPPRAVTEPSAERVLTTGTDYTPSSLPDTASALTKQNTPSDRAGVPDRLTQTPTTVMGGAATATPARSVSGLERLADRTVLAACLDAVAAAHAQGPIAVELVDYATFQGTAALVVVFTDQSGARWAWATGPNCGTSASGADVTYQTRVG</sequence>
<feature type="compositionally biased region" description="Polar residues" evidence="1">
    <location>
        <begin position="235"/>
        <end position="259"/>
    </location>
</feature>
<dbReference type="Proteomes" id="UP001596203">
    <property type="component" value="Unassembled WGS sequence"/>
</dbReference>
<name>A0ABW1KCW2_9ACTN</name>